<proteinExistence type="predicted"/>
<keyword evidence="2" id="KW-1185">Reference proteome</keyword>
<protein>
    <submittedName>
        <fullName evidence="1">Pyridoxamine 5'-phosphate oxidase family protein</fullName>
    </submittedName>
</protein>
<dbReference type="Pfam" id="PF12900">
    <property type="entry name" value="Pyridox_ox_2"/>
    <property type="match status" value="1"/>
</dbReference>
<dbReference type="InterPro" id="IPR012349">
    <property type="entry name" value="Split_barrel_FMN-bd"/>
</dbReference>
<dbReference type="AlphaFoldDB" id="A0A3A3Z045"/>
<gene>
    <name evidence="1" type="ORF">D5H78_00900</name>
</gene>
<evidence type="ECO:0000313" key="2">
    <source>
        <dbReference type="Proteomes" id="UP000265614"/>
    </source>
</evidence>
<reference evidence="1 2" key="1">
    <citation type="submission" date="2018-09" db="EMBL/GenBank/DDBJ databases">
        <title>YIM 75000 draft genome.</title>
        <authorList>
            <person name="Tang S."/>
            <person name="Feng Y."/>
        </authorList>
    </citation>
    <scope>NUCLEOTIDE SEQUENCE [LARGE SCALE GENOMIC DNA]</scope>
    <source>
        <strain evidence="1 2">YIM 75000</strain>
    </source>
</reference>
<dbReference type="InterPro" id="IPR024747">
    <property type="entry name" value="Pyridox_Oxase-rel"/>
</dbReference>
<dbReference type="OrthoDB" id="7062584at2"/>
<comment type="caution">
    <text evidence="1">The sequence shown here is derived from an EMBL/GenBank/DDBJ whole genome shotgun (WGS) entry which is preliminary data.</text>
</comment>
<organism evidence="1 2">
    <name type="scientific">Vallicoccus soli</name>
    <dbReference type="NCBI Taxonomy" id="2339232"/>
    <lineage>
        <taxon>Bacteria</taxon>
        <taxon>Bacillati</taxon>
        <taxon>Actinomycetota</taxon>
        <taxon>Actinomycetes</taxon>
        <taxon>Motilibacterales</taxon>
        <taxon>Vallicoccaceae</taxon>
        <taxon>Vallicoccus</taxon>
    </lineage>
</organism>
<accession>A0A3A3Z045</accession>
<dbReference type="EMBL" id="QZEZ01000001">
    <property type="protein sequence ID" value="RJK97619.1"/>
    <property type="molecule type" value="Genomic_DNA"/>
</dbReference>
<dbReference type="SUPFAM" id="SSF50475">
    <property type="entry name" value="FMN-binding split barrel"/>
    <property type="match status" value="1"/>
</dbReference>
<evidence type="ECO:0000313" key="1">
    <source>
        <dbReference type="EMBL" id="RJK97619.1"/>
    </source>
</evidence>
<dbReference type="Proteomes" id="UP000265614">
    <property type="component" value="Unassembled WGS sequence"/>
</dbReference>
<name>A0A3A3Z045_9ACTN</name>
<sequence length="161" mass="17399">MPRRGGPPERAVSADGAQRLHLHPDACWTLLASQRVGRLAVVAGHWPVVHPVNYALHDRVVVLRLAPGLVLDAADHANASLQVDQVDPVHEAGWSVLVRGLAEVLGPEHDEALVRASAATGLEPWAPGPHEHWVRLIPQRVTGVRLVPAPLPPAFEQHGYL</sequence>
<dbReference type="Gene3D" id="2.30.110.10">
    <property type="entry name" value="Electron Transport, Fmn-binding Protein, Chain A"/>
    <property type="match status" value="1"/>
</dbReference>